<dbReference type="EMBL" id="JRKI01000042">
    <property type="protein sequence ID" value="KIZ14933.1"/>
    <property type="molecule type" value="Genomic_DNA"/>
</dbReference>
<comment type="caution">
    <text evidence="1">The sequence shown here is derived from an EMBL/GenBank/DDBJ whole genome shotgun (WGS) entry which is preliminary data.</text>
</comment>
<dbReference type="PATRIC" id="fig|1240678.4.peg.6433"/>
<reference evidence="1 2" key="1">
    <citation type="submission" date="2014-09" db="EMBL/GenBank/DDBJ databases">
        <title>Draft genome sequence of Streptomyces natalensis ATCC 27448, producer of the antifungal pimaricin.</title>
        <authorList>
            <person name="Mendes M.V."/>
            <person name="Beites T."/>
            <person name="Pires S."/>
            <person name="Santos C.L."/>
            <person name="Moradas-Ferreira P."/>
        </authorList>
    </citation>
    <scope>NUCLEOTIDE SEQUENCE [LARGE SCALE GENOMIC DNA]</scope>
    <source>
        <strain evidence="1 2">ATCC 27448</strain>
    </source>
</reference>
<keyword evidence="2" id="KW-1185">Reference proteome</keyword>
<dbReference type="AlphaFoldDB" id="A0A0D7CFH1"/>
<evidence type="ECO:0000313" key="2">
    <source>
        <dbReference type="Proteomes" id="UP000032458"/>
    </source>
</evidence>
<gene>
    <name evidence="1" type="ORF">SNA_30045</name>
</gene>
<protein>
    <submittedName>
        <fullName evidence="1">Uncharacterized protein</fullName>
    </submittedName>
</protein>
<accession>A0A0D7CFH1</accession>
<proteinExistence type="predicted"/>
<organism evidence="1 2">
    <name type="scientific">Streptomyces natalensis ATCC 27448</name>
    <dbReference type="NCBI Taxonomy" id="1240678"/>
    <lineage>
        <taxon>Bacteria</taxon>
        <taxon>Bacillati</taxon>
        <taxon>Actinomycetota</taxon>
        <taxon>Actinomycetes</taxon>
        <taxon>Kitasatosporales</taxon>
        <taxon>Streptomycetaceae</taxon>
        <taxon>Streptomyces</taxon>
    </lineage>
</organism>
<name>A0A0D7CFH1_9ACTN</name>
<evidence type="ECO:0000313" key="1">
    <source>
        <dbReference type="EMBL" id="KIZ14933.1"/>
    </source>
</evidence>
<sequence length="77" mass="8761">MQYVTPTPYTPEEASRWLALMWPWVLRRYVLVLDPRKIDRPIRGPRVISGGFGIEYISPKGFPAAAIANPGYDLEVT</sequence>
<dbReference type="Proteomes" id="UP000032458">
    <property type="component" value="Unassembled WGS sequence"/>
</dbReference>